<dbReference type="InterPro" id="IPR033431">
    <property type="entry name" value="DUF5126"/>
</dbReference>
<dbReference type="Pfam" id="PF16391">
    <property type="entry name" value="DUF5000"/>
    <property type="match status" value="1"/>
</dbReference>
<feature type="domain" description="DUF4959" evidence="2">
    <location>
        <begin position="21"/>
        <end position="126"/>
    </location>
</feature>
<evidence type="ECO:0000259" key="2">
    <source>
        <dbReference type="Pfam" id="PF16323"/>
    </source>
</evidence>
<evidence type="ECO:0000256" key="1">
    <source>
        <dbReference type="SAM" id="SignalP"/>
    </source>
</evidence>
<feature type="domain" description="DUF5000" evidence="3">
    <location>
        <begin position="256"/>
        <end position="411"/>
    </location>
</feature>
<accession>A0ABY6IYL7</accession>
<sequence length="414" mass="45871">MQIFKYRLLAILAFLPLLLAACGEKESYNDIADTNRTQPGPVTNVRTANFAGGSVITYTLPKASNLLYVMAEYKINDKVVRRAKSSYYSDTITVDGFEKEGDYDVTLWAVTRAEVKSDPVTIKVSPEKPPYLEAFATVQIQRDFGGANITVTNHTKQMIGVIVIAEDSTSGRMEPIEQNRTDAEFVNFSVRGFDTAEHKFGVYITDRWGNISDTQFVTLKPIYETLVPKNRFSEYRLPTDAPLGATSLGWNTARLWDGITTDPGWHTQSGAGRLLQICTFDMGVSVKLSRYKLWERGEAYGNDYSYGHGNPKTWTLWGSNVAAPQDAPLPLTSNPGDVAGDWVNLGNFDCPPPISGNAPGQTTSADLEQVKAGFEFNIPLTAPKVRFIRLAVKTSWGNTDFAHVMELSFWGDTK</sequence>
<dbReference type="Pfam" id="PF16323">
    <property type="entry name" value="DUF4959"/>
    <property type="match status" value="1"/>
</dbReference>
<gene>
    <name evidence="5" type="ORF">MKQ68_13900</name>
</gene>
<reference evidence="5" key="1">
    <citation type="submission" date="2022-10" db="EMBL/GenBank/DDBJ databases">
        <title>Chitinophaga sp. nov., isolated from soil.</title>
        <authorList>
            <person name="Jeon C.O."/>
        </authorList>
    </citation>
    <scope>NUCLEOTIDE SEQUENCE</scope>
    <source>
        <strain evidence="5">R8</strain>
    </source>
</reference>
<dbReference type="PROSITE" id="PS51257">
    <property type="entry name" value="PROKAR_LIPOPROTEIN"/>
    <property type="match status" value="1"/>
</dbReference>
<dbReference type="Proteomes" id="UP001162741">
    <property type="component" value="Chromosome"/>
</dbReference>
<feature type="chain" id="PRO_5046054551" evidence="1">
    <location>
        <begin position="21"/>
        <end position="414"/>
    </location>
</feature>
<evidence type="ECO:0000259" key="4">
    <source>
        <dbReference type="Pfam" id="PF17166"/>
    </source>
</evidence>
<dbReference type="InterPro" id="IPR032527">
    <property type="entry name" value="DUF4959"/>
</dbReference>
<dbReference type="RefSeq" id="WP_264279660.1">
    <property type="nucleotide sequence ID" value="NZ_CP107006.1"/>
</dbReference>
<dbReference type="Pfam" id="PF17166">
    <property type="entry name" value="DUF5126"/>
    <property type="match status" value="1"/>
</dbReference>
<feature type="domain" description="DUF5126" evidence="4">
    <location>
        <begin position="128"/>
        <end position="229"/>
    </location>
</feature>
<organism evidence="5 6">
    <name type="scientific">Chitinophaga horti</name>
    <dbReference type="NCBI Taxonomy" id="2920382"/>
    <lineage>
        <taxon>Bacteria</taxon>
        <taxon>Pseudomonadati</taxon>
        <taxon>Bacteroidota</taxon>
        <taxon>Chitinophagia</taxon>
        <taxon>Chitinophagales</taxon>
        <taxon>Chitinophagaceae</taxon>
        <taxon>Chitinophaga</taxon>
    </lineage>
</organism>
<protein>
    <submittedName>
        <fullName evidence="5">DUF5000 domain-containing lipoprotein</fullName>
    </submittedName>
</protein>
<dbReference type="Gene3D" id="2.60.120.260">
    <property type="entry name" value="Galactose-binding domain-like"/>
    <property type="match status" value="1"/>
</dbReference>
<keyword evidence="6" id="KW-1185">Reference proteome</keyword>
<evidence type="ECO:0000313" key="6">
    <source>
        <dbReference type="Proteomes" id="UP001162741"/>
    </source>
</evidence>
<keyword evidence="5" id="KW-0449">Lipoprotein</keyword>
<dbReference type="InterPro" id="IPR032164">
    <property type="entry name" value="DUF5000"/>
</dbReference>
<evidence type="ECO:0000313" key="5">
    <source>
        <dbReference type="EMBL" id="UYQ91184.1"/>
    </source>
</evidence>
<proteinExistence type="predicted"/>
<evidence type="ECO:0000259" key="3">
    <source>
        <dbReference type="Pfam" id="PF16391"/>
    </source>
</evidence>
<dbReference type="EMBL" id="CP107006">
    <property type="protein sequence ID" value="UYQ91184.1"/>
    <property type="molecule type" value="Genomic_DNA"/>
</dbReference>
<keyword evidence="1" id="KW-0732">Signal</keyword>
<feature type="signal peptide" evidence="1">
    <location>
        <begin position="1"/>
        <end position="20"/>
    </location>
</feature>
<name>A0ABY6IYL7_9BACT</name>